<comment type="caution">
    <text evidence="2">The sequence shown here is derived from an EMBL/GenBank/DDBJ whole genome shotgun (WGS) entry which is preliminary data.</text>
</comment>
<dbReference type="Proteomes" id="UP001595868">
    <property type="component" value="Unassembled WGS sequence"/>
</dbReference>
<feature type="transmembrane region" description="Helical" evidence="1">
    <location>
        <begin position="39"/>
        <end position="59"/>
    </location>
</feature>
<sequence length="392" mass="42208">MNRDRMPRPRRTVGSPRALGWLSTPDNLTSPRVRLGWHIAGWIVLAAVVAFAAGLLLWWEIGAPAFRGGEAVPLQDRLELTKISLAVTGGVGGIVALVVAYRKQHFSEMEEQREKVKLSMERFSTAARQLGDPAAAVRLAGAYAMASLADDWPAGRQTCVDVLCAYLRMFYAVDPPDQPDMQAAWHGERQVRQTIIRLISSHLRRNARVGWWGHDLDFTGAVFDDGEFDGAVFSAGRVCFRNARFTGGYLSLRDVTMSGAYVSFQDAQFVDCVVTFAGAAVTAGTLSFDGAEFASGEVAFTDVTFTGGAVDFGAIFCGSSVTFTGARLVAGPLDFANAHFQSGTVDLRHIHSERSVALPGTLPANSAVLLLPDSATGDDRSRAAIAGFRPMT</sequence>
<evidence type="ECO:0000313" key="3">
    <source>
        <dbReference type="Proteomes" id="UP001595868"/>
    </source>
</evidence>
<proteinExistence type="predicted"/>
<dbReference type="Gene3D" id="2.160.20.80">
    <property type="entry name" value="E3 ubiquitin-protein ligase SopA"/>
    <property type="match status" value="1"/>
</dbReference>
<gene>
    <name evidence="2" type="ORF">ACFOX0_27625</name>
</gene>
<keyword evidence="1" id="KW-0472">Membrane</keyword>
<keyword evidence="1" id="KW-0812">Transmembrane</keyword>
<protein>
    <recommendedName>
        <fullName evidence="4">Pentapeptide repeat-containing protein</fullName>
    </recommendedName>
</protein>
<accession>A0ABV8KU66</accession>
<evidence type="ECO:0008006" key="4">
    <source>
        <dbReference type="Google" id="ProtNLM"/>
    </source>
</evidence>
<dbReference type="EMBL" id="JBHSBN010000027">
    <property type="protein sequence ID" value="MFC4109690.1"/>
    <property type="molecule type" value="Genomic_DNA"/>
</dbReference>
<keyword evidence="1" id="KW-1133">Transmembrane helix</keyword>
<dbReference type="RefSeq" id="WP_377551391.1">
    <property type="nucleotide sequence ID" value="NZ_JBHSBN010000027.1"/>
</dbReference>
<reference evidence="3" key="1">
    <citation type="journal article" date="2019" name="Int. J. Syst. Evol. Microbiol.">
        <title>The Global Catalogue of Microorganisms (GCM) 10K type strain sequencing project: providing services to taxonomists for standard genome sequencing and annotation.</title>
        <authorList>
            <consortium name="The Broad Institute Genomics Platform"/>
            <consortium name="The Broad Institute Genome Sequencing Center for Infectious Disease"/>
            <person name="Wu L."/>
            <person name="Ma J."/>
        </authorList>
    </citation>
    <scope>NUCLEOTIDE SEQUENCE [LARGE SCALE GENOMIC DNA]</scope>
    <source>
        <strain evidence="3">2902at01</strain>
    </source>
</reference>
<keyword evidence="3" id="KW-1185">Reference proteome</keyword>
<evidence type="ECO:0000313" key="2">
    <source>
        <dbReference type="EMBL" id="MFC4109690.1"/>
    </source>
</evidence>
<organism evidence="2 3">
    <name type="scientific">Micromonospora zhanjiangensis</name>
    <dbReference type="NCBI Taxonomy" id="1522057"/>
    <lineage>
        <taxon>Bacteria</taxon>
        <taxon>Bacillati</taxon>
        <taxon>Actinomycetota</taxon>
        <taxon>Actinomycetes</taxon>
        <taxon>Micromonosporales</taxon>
        <taxon>Micromonosporaceae</taxon>
        <taxon>Micromonospora</taxon>
    </lineage>
</organism>
<evidence type="ECO:0000256" key="1">
    <source>
        <dbReference type="SAM" id="Phobius"/>
    </source>
</evidence>
<name>A0ABV8KU66_9ACTN</name>